<protein>
    <submittedName>
        <fullName evidence="1">Aldose 1-epimerase family protein</fullName>
    </submittedName>
</protein>
<dbReference type="SUPFAM" id="SSF74650">
    <property type="entry name" value="Galactose mutarotase-like"/>
    <property type="match status" value="1"/>
</dbReference>
<reference evidence="1" key="1">
    <citation type="journal article" date="2021" name="PeerJ">
        <title>Extensive microbial diversity within the chicken gut microbiome revealed by metagenomics and culture.</title>
        <authorList>
            <person name="Gilroy R."/>
            <person name="Ravi A."/>
            <person name="Getino M."/>
            <person name="Pursley I."/>
            <person name="Horton D.L."/>
            <person name="Alikhan N.F."/>
            <person name="Baker D."/>
            <person name="Gharbi K."/>
            <person name="Hall N."/>
            <person name="Watson M."/>
            <person name="Adriaenssens E.M."/>
            <person name="Foster-Nyarko E."/>
            <person name="Jarju S."/>
            <person name="Secka A."/>
            <person name="Antonio M."/>
            <person name="Oren A."/>
            <person name="Chaudhuri R.R."/>
            <person name="La Ragione R."/>
            <person name="Hildebrand F."/>
            <person name="Pallen M.J."/>
        </authorList>
    </citation>
    <scope>NUCLEOTIDE SEQUENCE</scope>
    <source>
        <strain evidence="1">ChiGjej4B4-12881</strain>
    </source>
</reference>
<dbReference type="CDD" id="cd09024">
    <property type="entry name" value="Aldose_epim_lacX"/>
    <property type="match status" value="1"/>
</dbReference>
<accession>A0A9D2AW82</accession>
<dbReference type="GO" id="GO:0016853">
    <property type="term" value="F:isomerase activity"/>
    <property type="evidence" value="ECO:0007669"/>
    <property type="project" value="InterPro"/>
</dbReference>
<evidence type="ECO:0000313" key="1">
    <source>
        <dbReference type="EMBL" id="HIX52492.1"/>
    </source>
</evidence>
<evidence type="ECO:0000313" key="2">
    <source>
        <dbReference type="Proteomes" id="UP000886780"/>
    </source>
</evidence>
<dbReference type="InterPro" id="IPR011013">
    <property type="entry name" value="Gal_mutarotase_sf_dom"/>
</dbReference>
<dbReference type="Pfam" id="PF01263">
    <property type="entry name" value="Aldose_epim"/>
    <property type="match status" value="1"/>
</dbReference>
<sequence length="294" mass="33737">MIITLKNGCLTAGIDTMGAQLISLKDKDGTEYIWQRDPEVWKNCSPILFPIVGNLRNDRTWIEGKEYSIVKHGPCKTLEFDLLVSDETEAVFALDDGHFPEGCYPYRFQLRVRYRLGEKGLTASLEVENRDGRDIFYCLGFHTGFRCPLGEGERFEDYELTFPEKQTAGYRRYDLEKLEFDKSREYPFPGKDGIHIPLTRALFANDAFWFDRTAAREVSLKSRVSGRGVKVEYPDFETVAFWTTPGERGTFLCIEPWNGSGACSDEDDEFIHKNHLQRLSQGKTGIYSMTISLL</sequence>
<dbReference type="GO" id="GO:0030246">
    <property type="term" value="F:carbohydrate binding"/>
    <property type="evidence" value="ECO:0007669"/>
    <property type="project" value="InterPro"/>
</dbReference>
<name>A0A9D2AW82_9FIRM</name>
<dbReference type="EMBL" id="DXEU01000117">
    <property type="protein sequence ID" value="HIX52492.1"/>
    <property type="molecule type" value="Genomic_DNA"/>
</dbReference>
<dbReference type="Gene3D" id="2.70.98.10">
    <property type="match status" value="1"/>
</dbReference>
<dbReference type="GO" id="GO:0005975">
    <property type="term" value="P:carbohydrate metabolic process"/>
    <property type="evidence" value="ECO:0007669"/>
    <property type="project" value="InterPro"/>
</dbReference>
<dbReference type="InterPro" id="IPR037481">
    <property type="entry name" value="LacX"/>
</dbReference>
<organism evidence="1 2">
    <name type="scientific">Candidatus Lachnoclostridium stercoripullorum</name>
    <dbReference type="NCBI Taxonomy" id="2838635"/>
    <lineage>
        <taxon>Bacteria</taxon>
        <taxon>Bacillati</taxon>
        <taxon>Bacillota</taxon>
        <taxon>Clostridia</taxon>
        <taxon>Lachnospirales</taxon>
        <taxon>Lachnospiraceae</taxon>
    </lineage>
</organism>
<comment type="caution">
    <text evidence="1">The sequence shown here is derived from an EMBL/GenBank/DDBJ whole genome shotgun (WGS) entry which is preliminary data.</text>
</comment>
<dbReference type="InterPro" id="IPR014718">
    <property type="entry name" value="GH-type_carb-bd"/>
</dbReference>
<gene>
    <name evidence="1" type="ORF">IAA28_06785</name>
</gene>
<dbReference type="AlphaFoldDB" id="A0A9D2AW82"/>
<dbReference type="InterPro" id="IPR008183">
    <property type="entry name" value="Aldose_1/G6P_1-epimerase"/>
</dbReference>
<dbReference type="Proteomes" id="UP000886780">
    <property type="component" value="Unassembled WGS sequence"/>
</dbReference>
<reference evidence="1" key="2">
    <citation type="submission" date="2021-04" db="EMBL/GenBank/DDBJ databases">
        <authorList>
            <person name="Gilroy R."/>
        </authorList>
    </citation>
    <scope>NUCLEOTIDE SEQUENCE</scope>
    <source>
        <strain evidence="1">ChiGjej4B4-12881</strain>
    </source>
</reference>
<proteinExistence type="predicted"/>